<dbReference type="SMR" id="A0A1U8KIE6"/>
<proteinExistence type="predicted"/>
<dbReference type="InterPro" id="IPR043128">
    <property type="entry name" value="Rev_trsase/Diguanyl_cyclase"/>
</dbReference>
<dbReference type="SUPFAM" id="SSF56672">
    <property type="entry name" value="DNA/RNA polymerases"/>
    <property type="match status" value="1"/>
</dbReference>
<dbReference type="KEGG" id="ghi:107917389"/>
<reference evidence="4" key="2">
    <citation type="submission" date="2025-08" db="UniProtKB">
        <authorList>
            <consortium name="RefSeq"/>
        </authorList>
    </citation>
    <scope>IDENTIFICATION</scope>
</reference>
<dbReference type="InterPro" id="IPR043502">
    <property type="entry name" value="DNA/RNA_pol_sf"/>
</dbReference>
<sequence>MDLMNQVFQPYLDQFIVVSIDHILVYFKTEDEHDEYLRVVLQILREKKLYAKFNKCEFLLREVTFLRHIVSAKGIQVDPRKIEAVLDWKQPKNISEIYSFLDLVGYYRLFVEGFSLIVAPLTKLLRKGVLFVWTDVQQESFEKLKTVLTEAPVLIQPKLGNDFVVYSDTSHVGLGCILMQDDKVVAYASRQLKTHGVKLTWIEQIQYRMLEDESLGLWFRQVESGSTTSFGLNNDGVLCFCGRICVPNDTD</sequence>
<dbReference type="Gene3D" id="3.30.70.270">
    <property type="match status" value="2"/>
</dbReference>
<dbReference type="InterPro" id="IPR041577">
    <property type="entry name" value="RT_RNaseH_2"/>
</dbReference>
<dbReference type="Pfam" id="PF00078">
    <property type="entry name" value="RVT_1"/>
    <property type="match status" value="1"/>
</dbReference>
<evidence type="ECO:0000259" key="1">
    <source>
        <dbReference type="Pfam" id="PF00078"/>
    </source>
</evidence>
<protein>
    <submittedName>
        <fullName evidence="4">Uncharacterized mitochondrial protein AtMg00860-like</fullName>
    </submittedName>
</protein>
<dbReference type="PaxDb" id="3635-A0A1U8KIE6"/>
<dbReference type="PANTHER" id="PTHR33064:SF37">
    <property type="entry name" value="RIBONUCLEASE H"/>
    <property type="match status" value="1"/>
</dbReference>
<feature type="domain" description="Reverse transcriptase/retrotransposon-derived protein RNase H-like" evidence="2">
    <location>
        <begin position="133"/>
        <end position="198"/>
    </location>
</feature>
<dbReference type="Proteomes" id="UP000818029">
    <property type="component" value="Chromosome A01"/>
</dbReference>
<dbReference type="FunFam" id="3.30.70.270:FF:000020">
    <property type="entry name" value="Transposon Tf2-6 polyprotein-like Protein"/>
    <property type="match status" value="1"/>
</dbReference>
<dbReference type="PANTHER" id="PTHR33064">
    <property type="entry name" value="POL PROTEIN"/>
    <property type="match status" value="1"/>
</dbReference>
<dbReference type="AlphaFoldDB" id="A0A1U8KIE6"/>
<dbReference type="OrthoDB" id="415724at2759"/>
<dbReference type="InterPro" id="IPR051320">
    <property type="entry name" value="Viral_Replic_Matur_Polypro"/>
</dbReference>
<dbReference type="RefSeq" id="XP_016702235.1">
    <property type="nucleotide sequence ID" value="XM_016846746.1"/>
</dbReference>
<feature type="domain" description="Reverse transcriptase" evidence="1">
    <location>
        <begin position="3"/>
        <end position="66"/>
    </location>
</feature>
<organism evidence="3 4">
    <name type="scientific">Gossypium hirsutum</name>
    <name type="common">Upland cotton</name>
    <name type="synonym">Gossypium mexicanum</name>
    <dbReference type="NCBI Taxonomy" id="3635"/>
    <lineage>
        <taxon>Eukaryota</taxon>
        <taxon>Viridiplantae</taxon>
        <taxon>Streptophyta</taxon>
        <taxon>Embryophyta</taxon>
        <taxon>Tracheophyta</taxon>
        <taxon>Spermatophyta</taxon>
        <taxon>Magnoliopsida</taxon>
        <taxon>eudicotyledons</taxon>
        <taxon>Gunneridae</taxon>
        <taxon>Pentapetalae</taxon>
        <taxon>rosids</taxon>
        <taxon>malvids</taxon>
        <taxon>Malvales</taxon>
        <taxon>Malvaceae</taxon>
        <taxon>Malvoideae</taxon>
        <taxon>Gossypium</taxon>
    </lineage>
</organism>
<evidence type="ECO:0000259" key="2">
    <source>
        <dbReference type="Pfam" id="PF17919"/>
    </source>
</evidence>
<dbReference type="InterPro" id="IPR000477">
    <property type="entry name" value="RT_dom"/>
</dbReference>
<evidence type="ECO:0000313" key="3">
    <source>
        <dbReference type="Proteomes" id="UP000818029"/>
    </source>
</evidence>
<keyword evidence="3" id="KW-1185">Reference proteome</keyword>
<dbReference type="GeneID" id="107917389"/>
<accession>A0A1U8KIE6</accession>
<evidence type="ECO:0000313" key="4">
    <source>
        <dbReference type="RefSeq" id="XP_016702235.1"/>
    </source>
</evidence>
<name>A0A1U8KIE6_GOSHI</name>
<gene>
    <name evidence="4" type="primary">LOC107917389</name>
</gene>
<dbReference type="Pfam" id="PF17919">
    <property type="entry name" value="RT_RNaseH_2"/>
    <property type="match status" value="1"/>
</dbReference>
<reference evidence="3" key="1">
    <citation type="journal article" date="2020" name="Nat. Genet.">
        <title>Genomic diversifications of five Gossypium allopolyploid species and their impact on cotton improvement.</title>
        <authorList>
            <person name="Chen Z.J."/>
            <person name="Sreedasyam A."/>
            <person name="Ando A."/>
            <person name="Song Q."/>
            <person name="De Santiago L.M."/>
            <person name="Hulse-Kemp A.M."/>
            <person name="Ding M."/>
            <person name="Ye W."/>
            <person name="Kirkbride R.C."/>
            <person name="Jenkins J."/>
            <person name="Plott C."/>
            <person name="Lovell J."/>
            <person name="Lin Y.M."/>
            <person name="Vaughn R."/>
            <person name="Liu B."/>
            <person name="Simpson S."/>
            <person name="Scheffler B.E."/>
            <person name="Wen L."/>
            <person name="Saski C.A."/>
            <person name="Grover C.E."/>
            <person name="Hu G."/>
            <person name="Conover J.L."/>
            <person name="Carlson J.W."/>
            <person name="Shu S."/>
            <person name="Boston L.B."/>
            <person name="Williams M."/>
            <person name="Peterson D.G."/>
            <person name="McGee K."/>
            <person name="Jones D.C."/>
            <person name="Wendel J.F."/>
            <person name="Stelly D.M."/>
            <person name="Grimwood J."/>
            <person name="Schmutz J."/>
        </authorList>
    </citation>
    <scope>NUCLEOTIDE SEQUENCE [LARGE SCALE GENOMIC DNA]</scope>
    <source>
        <strain evidence="3">cv. TM-1</strain>
    </source>
</reference>